<accession>A0A955LVM1</accession>
<gene>
    <name evidence="3" type="ORF">KC573_02015</name>
</gene>
<feature type="signal peptide" evidence="2">
    <location>
        <begin position="1"/>
        <end position="30"/>
    </location>
</feature>
<dbReference type="AlphaFoldDB" id="A0A955LVM1"/>
<evidence type="ECO:0000313" key="4">
    <source>
        <dbReference type="Proteomes" id="UP000699691"/>
    </source>
</evidence>
<evidence type="ECO:0000256" key="1">
    <source>
        <dbReference type="SAM" id="MobiDB-lite"/>
    </source>
</evidence>
<proteinExistence type="predicted"/>
<protein>
    <submittedName>
        <fullName evidence="3">Uncharacterized protein</fullName>
    </submittedName>
</protein>
<reference evidence="3" key="2">
    <citation type="journal article" date="2021" name="Microbiome">
        <title>Successional dynamics and alternative stable states in a saline activated sludge microbial community over 9 years.</title>
        <authorList>
            <person name="Wang Y."/>
            <person name="Ye J."/>
            <person name="Ju F."/>
            <person name="Liu L."/>
            <person name="Boyd J.A."/>
            <person name="Deng Y."/>
            <person name="Parks D.H."/>
            <person name="Jiang X."/>
            <person name="Yin X."/>
            <person name="Woodcroft B.J."/>
            <person name="Tyson G.W."/>
            <person name="Hugenholtz P."/>
            <person name="Polz M.F."/>
            <person name="Zhang T."/>
        </authorList>
    </citation>
    <scope>NUCLEOTIDE SEQUENCE</scope>
    <source>
        <strain evidence="3">HKST-UBA02</strain>
    </source>
</reference>
<organism evidence="3 4">
    <name type="scientific">candidate division WWE3 bacterium</name>
    <dbReference type="NCBI Taxonomy" id="2053526"/>
    <lineage>
        <taxon>Bacteria</taxon>
        <taxon>Katanobacteria</taxon>
    </lineage>
</organism>
<evidence type="ECO:0000313" key="3">
    <source>
        <dbReference type="EMBL" id="MCA9397579.1"/>
    </source>
</evidence>
<dbReference type="EMBL" id="JAGQKY010000070">
    <property type="protein sequence ID" value="MCA9397579.1"/>
    <property type="molecule type" value="Genomic_DNA"/>
</dbReference>
<name>A0A955LVM1_UNCKA</name>
<dbReference type="Proteomes" id="UP000699691">
    <property type="component" value="Unassembled WGS sequence"/>
</dbReference>
<sequence>MKTQTHWRLVSMEIIVALALILGFSSTALAAAELPEFDADNFSNPTVIDNPWFSLPVGKEFEYEGETEDGMEHIEIEITGETKTVMGIKTLVYRDIVWVDGEVEEDTRDYLAQDDDGNVWYFGEDVDNYDDGEIADHDGSWLAGVDGAEPGYWMKANPKVGDYYKQEFYDGEAEDEARVLSTTEKVKIGLGTYTNCLKIQDIVPGDDVVEYKYYCKKVGGLVLEEKPEEDERIELIEWEIDDGTDEDEDEDEDDLAYDEDEEDDDEVEGNRGNVRALQIQLLALLQQLITLLQSR</sequence>
<feature type="chain" id="PRO_5037420431" evidence="2">
    <location>
        <begin position="31"/>
        <end position="295"/>
    </location>
</feature>
<reference evidence="3" key="1">
    <citation type="submission" date="2020-04" db="EMBL/GenBank/DDBJ databases">
        <authorList>
            <person name="Zhang T."/>
        </authorList>
    </citation>
    <scope>NUCLEOTIDE SEQUENCE</scope>
    <source>
        <strain evidence="3">HKST-UBA02</strain>
    </source>
</reference>
<keyword evidence="2" id="KW-0732">Signal</keyword>
<feature type="region of interest" description="Disordered" evidence="1">
    <location>
        <begin position="240"/>
        <end position="270"/>
    </location>
</feature>
<evidence type="ECO:0000256" key="2">
    <source>
        <dbReference type="SAM" id="SignalP"/>
    </source>
</evidence>
<comment type="caution">
    <text evidence="3">The sequence shown here is derived from an EMBL/GenBank/DDBJ whole genome shotgun (WGS) entry which is preliminary data.</text>
</comment>
<feature type="compositionally biased region" description="Acidic residues" evidence="1">
    <location>
        <begin position="240"/>
        <end position="267"/>
    </location>
</feature>